<dbReference type="Proteomes" id="UP000254304">
    <property type="component" value="Unassembled WGS sequence"/>
</dbReference>
<dbReference type="PANTHER" id="PTHR46796">
    <property type="entry name" value="HTH-TYPE TRANSCRIPTIONAL ACTIVATOR RHAS-RELATED"/>
    <property type="match status" value="1"/>
</dbReference>
<dbReference type="PROSITE" id="PS00041">
    <property type="entry name" value="HTH_ARAC_FAMILY_1"/>
    <property type="match status" value="1"/>
</dbReference>
<organism evidence="5 6">
    <name type="scientific">Ewingella americana</name>
    <dbReference type="NCBI Taxonomy" id="41202"/>
    <lineage>
        <taxon>Bacteria</taxon>
        <taxon>Pseudomonadati</taxon>
        <taxon>Pseudomonadota</taxon>
        <taxon>Gammaproteobacteria</taxon>
        <taxon>Enterobacterales</taxon>
        <taxon>Yersiniaceae</taxon>
        <taxon>Ewingella</taxon>
    </lineage>
</organism>
<dbReference type="PRINTS" id="PR00032">
    <property type="entry name" value="HTHARAC"/>
</dbReference>
<dbReference type="GO" id="GO:0003700">
    <property type="term" value="F:DNA-binding transcription factor activity"/>
    <property type="evidence" value="ECO:0007669"/>
    <property type="project" value="InterPro"/>
</dbReference>
<evidence type="ECO:0000256" key="3">
    <source>
        <dbReference type="ARBA" id="ARBA00023163"/>
    </source>
</evidence>
<gene>
    <name evidence="5" type="primary">ureR_3</name>
    <name evidence="5" type="ORF">NCTC12157_05346</name>
</gene>
<dbReference type="SUPFAM" id="SSF46689">
    <property type="entry name" value="Homeodomain-like"/>
    <property type="match status" value="2"/>
</dbReference>
<reference evidence="5 6" key="1">
    <citation type="submission" date="2018-06" db="EMBL/GenBank/DDBJ databases">
        <authorList>
            <consortium name="Pathogen Informatics"/>
            <person name="Doyle S."/>
        </authorList>
    </citation>
    <scope>NUCLEOTIDE SEQUENCE [LARGE SCALE GENOMIC DNA]</scope>
    <source>
        <strain evidence="5 6">NCTC12157</strain>
    </source>
</reference>
<dbReference type="Gene3D" id="1.10.10.60">
    <property type="entry name" value="Homeodomain-like"/>
    <property type="match status" value="2"/>
</dbReference>
<keyword evidence="2" id="KW-0238">DNA-binding</keyword>
<dbReference type="Pfam" id="PF12852">
    <property type="entry name" value="Cupin_6"/>
    <property type="match status" value="1"/>
</dbReference>
<dbReference type="InterPro" id="IPR018062">
    <property type="entry name" value="HTH_AraC-typ_CS"/>
</dbReference>
<dbReference type="InterPro" id="IPR050204">
    <property type="entry name" value="AraC_XylS_family_regulators"/>
</dbReference>
<dbReference type="EMBL" id="UGGO01000002">
    <property type="protein sequence ID" value="STS10747.1"/>
    <property type="molecule type" value="Genomic_DNA"/>
</dbReference>
<evidence type="ECO:0000256" key="2">
    <source>
        <dbReference type="ARBA" id="ARBA00023125"/>
    </source>
</evidence>
<feature type="domain" description="HTH araC/xylS-type" evidence="4">
    <location>
        <begin position="210"/>
        <end position="308"/>
    </location>
</feature>
<keyword evidence="3" id="KW-0804">Transcription</keyword>
<evidence type="ECO:0000313" key="6">
    <source>
        <dbReference type="Proteomes" id="UP000254304"/>
    </source>
</evidence>
<dbReference type="InterPro" id="IPR018060">
    <property type="entry name" value="HTH_AraC"/>
</dbReference>
<dbReference type="InterPro" id="IPR032783">
    <property type="entry name" value="AraC_lig"/>
</dbReference>
<dbReference type="GO" id="GO:0043565">
    <property type="term" value="F:sequence-specific DNA binding"/>
    <property type="evidence" value="ECO:0007669"/>
    <property type="project" value="InterPro"/>
</dbReference>
<evidence type="ECO:0000313" key="5">
    <source>
        <dbReference type="EMBL" id="STS10747.1"/>
    </source>
</evidence>
<dbReference type="PANTHER" id="PTHR46796:SF7">
    <property type="entry name" value="ARAC FAMILY TRANSCRIPTIONAL REGULATOR"/>
    <property type="match status" value="1"/>
</dbReference>
<dbReference type="SMART" id="SM00342">
    <property type="entry name" value="HTH_ARAC"/>
    <property type="match status" value="1"/>
</dbReference>
<keyword evidence="1" id="KW-0805">Transcription regulation</keyword>
<accession>A0A377TIB5</accession>
<proteinExistence type="predicted"/>
<name>A0A377TIB5_9GAMM</name>
<dbReference type="Pfam" id="PF12833">
    <property type="entry name" value="HTH_18"/>
    <property type="match status" value="1"/>
</dbReference>
<dbReference type="AlphaFoldDB" id="A0A377TIB5"/>
<sequence>MRENLRMNLDPFSDLLQLLNARSVLAGGLVTGGKWAVEFPTSDQIKFWGIVRGNCSMQMAGEQQPVAVESGDVFLLRTPRSHVLSSDSTLEPVPLAKVLANRQSLVVKHGEGDEFFMIGGKLELADNSAQVLINELPMLIHIRATSRHAGSLRWLLEQLVNEQEGDHPGAAAATSQLTHLMFIQILRAYFEQSAPLEGGRLRAMGDKRLAPALRLIHQQPARAWQLEELAKSAAMSRATFAAYFKKVAGIAPMAYLTEWRMRLAERVLQKGRTSVSALALSLGYGSESAFSNAFKRIIGQSPRHYQQEYQAPVVSLDQIDTIG</sequence>
<dbReference type="InterPro" id="IPR020449">
    <property type="entry name" value="Tscrpt_reg_AraC-type_HTH"/>
</dbReference>
<evidence type="ECO:0000256" key="1">
    <source>
        <dbReference type="ARBA" id="ARBA00023015"/>
    </source>
</evidence>
<evidence type="ECO:0000259" key="4">
    <source>
        <dbReference type="PROSITE" id="PS01124"/>
    </source>
</evidence>
<dbReference type="PROSITE" id="PS01124">
    <property type="entry name" value="HTH_ARAC_FAMILY_2"/>
    <property type="match status" value="1"/>
</dbReference>
<dbReference type="InterPro" id="IPR009057">
    <property type="entry name" value="Homeodomain-like_sf"/>
</dbReference>
<protein>
    <submittedName>
        <fullName evidence="5">Urease operon transcriptional activator</fullName>
    </submittedName>
</protein>